<evidence type="ECO:0000313" key="10">
    <source>
        <dbReference type="EMBL" id="GAG92653.1"/>
    </source>
</evidence>
<dbReference type="SUPFAM" id="SSF55781">
    <property type="entry name" value="GAF domain-like"/>
    <property type="match status" value="1"/>
</dbReference>
<dbReference type="EC" id="2.7.13.3" evidence="2"/>
<organism evidence="10">
    <name type="scientific">marine sediment metagenome</name>
    <dbReference type="NCBI Taxonomy" id="412755"/>
    <lineage>
        <taxon>unclassified sequences</taxon>
        <taxon>metagenomes</taxon>
        <taxon>ecological metagenomes</taxon>
    </lineage>
</organism>
<comment type="caution">
    <text evidence="10">The sequence shown here is derived from an EMBL/GenBank/DDBJ whole genome shotgun (WGS) entry which is preliminary data.</text>
</comment>
<dbReference type="InterPro" id="IPR005467">
    <property type="entry name" value="His_kinase_dom"/>
</dbReference>
<dbReference type="AlphaFoldDB" id="X1C8C0"/>
<dbReference type="PANTHER" id="PTHR24421">
    <property type="entry name" value="NITRATE/NITRITE SENSOR PROTEIN NARX-RELATED"/>
    <property type="match status" value="1"/>
</dbReference>
<dbReference type="Pfam" id="PF02518">
    <property type="entry name" value="HATPase_c"/>
    <property type="match status" value="1"/>
</dbReference>
<comment type="catalytic activity">
    <reaction evidence="1">
        <text>ATP + protein L-histidine = ADP + protein N-phospho-L-histidine.</text>
        <dbReference type="EC" id="2.7.13.3"/>
    </reaction>
</comment>
<dbReference type="GO" id="GO:0005524">
    <property type="term" value="F:ATP binding"/>
    <property type="evidence" value="ECO:0007669"/>
    <property type="project" value="UniProtKB-KW"/>
</dbReference>
<name>X1C8C0_9ZZZZ</name>
<dbReference type="CDD" id="cd16917">
    <property type="entry name" value="HATPase_UhpB-NarQ-NarX-like"/>
    <property type="match status" value="1"/>
</dbReference>
<dbReference type="PANTHER" id="PTHR24421:SF10">
    <property type="entry name" value="NITRATE_NITRITE SENSOR PROTEIN NARQ"/>
    <property type="match status" value="1"/>
</dbReference>
<dbReference type="GO" id="GO:0046983">
    <property type="term" value="F:protein dimerization activity"/>
    <property type="evidence" value="ECO:0007669"/>
    <property type="project" value="InterPro"/>
</dbReference>
<dbReference type="InterPro" id="IPR003594">
    <property type="entry name" value="HATPase_dom"/>
</dbReference>
<dbReference type="InterPro" id="IPR050482">
    <property type="entry name" value="Sensor_HK_TwoCompSys"/>
</dbReference>
<evidence type="ECO:0000256" key="7">
    <source>
        <dbReference type="ARBA" id="ARBA00022840"/>
    </source>
</evidence>
<feature type="non-terminal residue" evidence="10">
    <location>
        <position position="286"/>
    </location>
</feature>
<dbReference type="EMBL" id="BART01023449">
    <property type="protein sequence ID" value="GAG92653.1"/>
    <property type="molecule type" value="Genomic_DNA"/>
</dbReference>
<dbReference type="Gene3D" id="3.30.565.10">
    <property type="entry name" value="Histidine kinase-like ATPase, C-terminal domain"/>
    <property type="match status" value="1"/>
</dbReference>
<sequence>GYLSTGAFPLRIGKDIIGAFTLHSAESDFFNVNEVYLLETLAGDISFAIEANNYDRQRKKIEKKLKISQEQLKKLSAHLQTVREEERSHIAHELHDEIGQLLTVLKINMFWLKTKFKERQKPLLPKIDKIMEQIDQVIQTTRRISTELRPVVLDHFGIEAAIEWQTKKFEEQTGIKCDIILPKDKVTLDSEVSITIFRIWQEVLTNVYRHAKATNVKLILQDKKNKLILRIQDNGKGIKEKEISNPNTFGLLGIQERINFFDGEIKIKGLKNKGTSIIICLPKTKV</sequence>
<dbReference type="Pfam" id="PF07730">
    <property type="entry name" value="HisKA_3"/>
    <property type="match status" value="1"/>
</dbReference>
<dbReference type="InterPro" id="IPR011712">
    <property type="entry name" value="Sig_transdc_His_kin_sub3_dim/P"/>
</dbReference>
<gene>
    <name evidence="10" type="ORF">S01H4_42658</name>
</gene>
<dbReference type="Gene3D" id="1.20.5.1930">
    <property type="match status" value="1"/>
</dbReference>
<dbReference type="Gene3D" id="3.30.450.40">
    <property type="match status" value="1"/>
</dbReference>
<dbReference type="GO" id="GO:0016020">
    <property type="term" value="C:membrane"/>
    <property type="evidence" value="ECO:0007669"/>
    <property type="project" value="InterPro"/>
</dbReference>
<feature type="coiled-coil region" evidence="8">
    <location>
        <begin position="51"/>
        <end position="85"/>
    </location>
</feature>
<keyword evidence="3" id="KW-0597">Phosphoprotein</keyword>
<dbReference type="SMART" id="SM00387">
    <property type="entry name" value="HATPase_c"/>
    <property type="match status" value="1"/>
</dbReference>
<keyword evidence="7" id="KW-0067">ATP-binding</keyword>
<dbReference type="InterPro" id="IPR036890">
    <property type="entry name" value="HATPase_C_sf"/>
</dbReference>
<evidence type="ECO:0000256" key="4">
    <source>
        <dbReference type="ARBA" id="ARBA00022679"/>
    </source>
</evidence>
<feature type="non-terminal residue" evidence="10">
    <location>
        <position position="1"/>
    </location>
</feature>
<dbReference type="PROSITE" id="PS50109">
    <property type="entry name" value="HIS_KIN"/>
    <property type="match status" value="1"/>
</dbReference>
<accession>X1C8C0</accession>
<feature type="domain" description="Histidine kinase" evidence="9">
    <location>
        <begin position="89"/>
        <end position="285"/>
    </location>
</feature>
<dbReference type="GO" id="GO:0000155">
    <property type="term" value="F:phosphorelay sensor kinase activity"/>
    <property type="evidence" value="ECO:0007669"/>
    <property type="project" value="InterPro"/>
</dbReference>
<reference evidence="10" key="1">
    <citation type="journal article" date="2014" name="Front. Microbiol.">
        <title>High frequency of phylogenetically diverse reductive dehalogenase-homologous genes in deep subseafloor sedimentary metagenomes.</title>
        <authorList>
            <person name="Kawai M."/>
            <person name="Futagami T."/>
            <person name="Toyoda A."/>
            <person name="Takaki Y."/>
            <person name="Nishi S."/>
            <person name="Hori S."/>
            <person name="Arai W."/>
            <person name="Tsubouchi T."/>
            <person name="Morono Y."/>
            <person name="Uchiyama I."/>
            <person name="Ito T."/>
            <person name="Fujiyama A."/>
            <person name="Inagaki F."/>
            <person name="Takami H."/>
        </authorList>
    </citation>
    <scope>NUCLEOTIDE SEQUENCE</scope>
    <source>
        <strain evidence="10">Expedition CK06-06</strain>
    </source>
</reference>
<proteinExistence type="predicted"/>
<evidence type="ECO:0000259" key="9">
    <source>
        <dbReference type="PROSITE" id="PS50109"/>
    </source>
</evidence>
<protein>
    <recommendedName>
        <fullName evidence="2">histidine kinase</fullName>
        <ecNumber evidence="2">2.7.13.3</ecNumber>
    </recommendedName>
</protein>
<evidence type="ECO:0000256" key="1">
    <source>
        <dbReference type="ARBA" id="ARBA00000085"/>
    </source>
</evidence>
<evidence type="ECO:0000256" key="2">
    <source>
        <dbReference type="ARBA" id="ARBA00012438"/>
    </source>
</evidence>
<dbReference type="InterPro" id="IPR029016">
    <property type="entry name" value="GAF-like_dom_sf"/>
</dbReference>
<keyword evidence="5" id="KW-0547">Nucleotide-binding</keyword>
<keyword evidence="8" id="KW-0175">Coiled coil</keyword>
<evidence type="ECO:0000256" key="8">
    <source>
        <dbReference type="SAM" id="Coils"/>
    </source>
</evidence>
<evidence type="ECO:0000256" key="5">
    <source>
        <dbReference type="ARBA" id="ARBA00022741"/>
    </source>
</evidence>
<evidence type="ECO:0000256" key="3">
    <source>
        <dbReference type="ARBA" id="ARBA00022553"/>
    </source>
</evidence>
<keyword evidence="4" id="KW-0808">Transferase</keyword>
<dbReference type="SUPFAM" id="SSF55874">
    <property type="entry name" value="ATPase domain of HSP90 chaperone/DNA topoisomerase II/histidine kinase"/>
    <property type="match status" value="1"/>
</dbReference>
<evidence type="ECO:0000256" key="6">
    <source>
        <dbReference type="ARBA" id="ARBA00022777"/>
    </source>
</evidence>
<keyword evidence="6" id="KW-0418">Kinase</keyword>